<dbReference type="OrthoDB" id="5515732at2"/>
<evidence type="ECO:0000259" key="1">
    <source>
        <dbReference type="Pfam" id="PF21831"/>
    </source>
</evidence>
<dbReference type="KEGG" id="mdx:BTO20_13835"/>
<gene>
    <name evidence="2" type="ORF">BTO20_13835</name>
</gene>
<proteinExistence type="predicted"/>
<feature type="domain" description="DUF6891" evidence="1">
    <location>
        <begin position="11"/>
        <end position="220"/>
    </location>
</feature>
<dbReference type="Pfam" id="PF21831">
    <property type="entry name" value="DUF6891"/>
    <property type="match status" value="1"/>
</dbReference>
<protein>
    <recommendedName>
        <fullName evidence="1">DUF6891 domain-containing protein</fullName>
    </recommendedName>
</protein>
<dbReference type="InterPro" id="IPR054186">
    <property type="entry name" value="DUF6891"/>
</dbReference>
<dbReference type="AlphaFoldDB" id="A0A1Y0C2U5"/>
<dbReference type="RefSeq" id="WP_087076715.1">
    <property type="nucleotide sequence ID" value="NZ_CP020809.1"/>
</dbReference>
<sequence length="224" mass="25824">MRILDWDTGDLDELSRFIRARLVAGFWEFDDLLDWVTAWVDDSGVVRPAEATALLESMWGQRLSEQARWQDTGDYGRLQYVFTQLESEGILARMCFACCTTCATHEIDDERTPNPDPNDWYRYREWAYTFFHEQDAARLGDRDPVLYLGYSAFRPHPALPQALIRAAAAGDESASAEITDRTETLLGERIVVLANHYGLATTWSGSRRDRIEVNVREWRKPLPE</sequence>
<name>A0A1Y0C2U5_9MYCO</name>
<evidence type="ECO:0000313" key="2">
    <source>
        <dbReference type="EMBL" id="ART69523.1"/>
    </source>
</evidence>
<dbReference type="Proteomes" id="UP000195331">
    <property type="component" value="Chromosome"/>
</dbReference>
<evidence type="ECO:0000313" key="3">
    <source>
        <dbReference type="Proteomes" id="UP000195331"/>
    </source>
</evidence>
<dbReference type="EMBL" id="CP020809">
    <property type="protein sequence ID" value="ART69523.1"/>
    <property type="molecule type" value="Genomic_DNA"/>
</dbReference>
<organism evidence="2 3">
    <name type="scientific">Mycobacterium dioxanotrophicus</name>
    <dbReference type="NCBI Taxonomy" id="482462"/>
    <lineage>
        <taxon>Bacteria</taxon>
        <taxon>Bacillati</taxon>
        <taxon>Actinomycetota</taxon>
        <taxon>Actinomycetes</taxon>
        <taxon>Mycobacteriales</taxon>
        <taxon>Mycobacteriaceae</taxon>
        <taxon>Mycobacterium</taxon>
    </lineage>
</organism>
<accession>A0A1Y0C2U5</accession>
<keyword evidence="3" id="KW-1185">Reference proteome</keyword>
<reference evidence="2 3" key="1">
    <citation type="submission" date="2017-04" db="EMBL/GenBank/DDBJ databases">
        <title>Whole Genome Sequence of 1,4-Dioxane Degrading Bacterium Mycobacterium dioxanotrophicus PH-06.</title>
        <authorList>
            <person name="He Y."/>
        </authorList>
    </citation>
    <scope>NUCLEOTIDE SEQUENCE [LARGE SCALE GENOMIC DNA]</scope>
    <source>
        <strain evidence="2 3">PH-06</strain>
    </source>
</reference>